<reference evidence="2 3" key="1">
    <citation type="submission" date="2019-10" db="EMBL/GenBank/DDBJ databases">
        <authorList>
            <person name="Palmer J.M."/>
        </authorList>
    </citation>
    <scope>NUCLEOTIDE SEQUENCE [LARGE SCALE GENOMIC DNA]</scope>
    <source>
        <strain evidence="2 3">TWF696</strain>
    </source>
</reference>
<organism evidence="2 3">
    <name type="scientific">Orbilia brochopaga</name>
    <dbReference type="NCBI Taxonomy" id="3140254"/>
    <lineage>
        <taxon>Eukaryota</taxon>
        <taxon>Fungi</taxon>
        <taxon>Dikarya</taxon>
        <taxon>Ascomycota</taxon>
        <taxon>Pezizomycotina</taxon>
        <taxon>Orbiliomycetes</taxon>
        <taxon>Orbiliales</taxon>
        <taxon>Orbiliaceae</taxon>
        <taxon>Orbilia</taxon>
    </lineage>
</organism>
<gene>
    <name evidence="2" type="ORF">TWF696_003282</name>
</gene>
<evidence type="ECO:0000313" key="3">
    <source>
        <dbReference type="Proteomes" id="UP001375240"/>
    </source>
</evidence>
<dbReference type="AlphaFoldDB" id="A0AAV9U275"/>
<evidence type="ECO:0000313" key="2">
    <source>
        <dbReference type="EMBL" id="KAK6331223.1"/>
    </source>
</evidence>
<name>A0AAV9U275_9PEZI</name>
<evidence type="ECO:0000256" key="1">
    <source>
        <dbReference type="SAM" id="Phobius"/>
    </source>
</evidence>
<keyword evidence="1" id="KW-0812">Transmembrane</keyword>
<accession>A0AAV9U275</accession>
<proteinExistence type="predicted"/>
<keyword evidence="3" id="KW-1185">Reference proteome</keyword>
<comment type="caution">
    <text evidence="2">The sequence shown here is derived from an EMBL/GenBank/DDBJ whole genome shotgun (WGS) entry which is preliminary data.</text>
</comment>
<sequence>MADEANVDVRVTETELMGLAAPLQPVIVPPQLPAPPAPLPPPQAITIRLFYPKFRWGPLTDSLGRPSAADMQDDEFPSRWNARFNEGGAISVPVPSTSPNPQGAGEEYSIPARAQFSKMWLYQETDLFYVVLGADNVTESVIRPRPHLTQPDYSYIHIRVTTGKLKELRVYFHVKRVYWTVLLFCPGLLLVCGVPVLIHWFVLKSKTGL</sequence>
<keyword evidence="1" id="KW-1133">Transmembrane helix</keyword>
<protein>
    <submittedName>
        <fullName evidence="2">Uncharacterized protein</fullName>
    </submittedName>
</protein>
<feature type="transmembrane region" description="Helical" evidence="1">
    <location>
        <begin position="177"/>
        <end position="202"/>
    </location>
</feature>
<dbReference type="EMBL" id="JAVHNQ010000016">
    <property type="protein sequence ID" value="KAK6331223.1"/>
    <property type="molecule type" value="Genomic_DNA"/>
</dbReference>
<keyword evidence="1" id="KW-0472">Membrane</keyword>
<dbReference type="Proteomes" id="UP001375240">
    <property type="component" value="Unassembled WGS sequence"/>
</dbReference>